<dbReference type="PANTHER" id="PTHR46112:SF2">
    <property type="entry name" value="XAA-PRO AMINOPEPTIDASE P-RELATED"/>
    <property type="match status" value="1"/>
</dbReference>
<keyword evidence="4" id="KW-1185">Reference proteome</keyword>
<dbReference type="InterPro" id="IPR000994">
    <property type="entry name" value="Pept_M24"/>
</dbReference>
<evidence type="ECO:0000259" key="1">
    <source>
        <dbReference type="Pfam" id="PF00557"/>
    </source>
</evidence>
<dbReference type="Gene3D" id="3.90.230.10">
    <property type="entry name" value="Creatinase/methionine aminopeptidase superfamily"/>
    <property type="match status" value="1"/>
</dbReference>
<sequence length="419" mass="44793">MVPVNPADQSSVHHPDLVGLGGTPRPAWLEVPAAARVPDLEPRPFSDDEYRERLARIRDRLSQANLGGVLVFRPSSVEYLCGYHSMERVPQPLLVTRSAAFLYVPDLEIGRALASSVADTVLYYGYTQAPTALALVAEHTARALPDGTRLAVEFEHTSTPPRAVELLRRHGVELAPGDHLVEDLRLVLSPAELRCVEEAAVATQRGVEAAARAAGDPDATDSVIAAAVTEALLRDATSTSAWGPVVVAGPRAGVPHSSWRREPVGDGPVFLEFAGAHHRYHAPVMRTLCRGGPTADAQRLVELSQGVLDAVLGTAAAGVPCADVARRASEAIVPLPDDVVFHHLFGYPVGLAHPPHWMDSAPFHITVDNREPLREGMVFHIPASFRSFGRACVGLSQTFVVESDGARVLTHGAAGLIPV</sequence>
<name>A0A1I1BBK3_9PSEU</name>
<dbReference type="InterPro" id="IPR050659">
    <property type="entry name" value="Peptidase_M24B"/>
</dbReference>
<organism evidence="3 4">
    <name type="scientific">Amycolatopsis marina</name>
    <dbReference type="NCBI Taxonomy" id="490629"/>
    <lineage>
        <taxon>Bacteria</taxon>
        <taxon>Bacillati</taxon>
        <taxon>Actinomycetota</taxon>
        <taxon>Actinomycetes</taxon>
        <taxon>Pseudonocardiales</taxon>
        <taxon>Pseudonocardiaceae</taxon>
        <taxon>Amycolatopsis</taxon>
    </lineage>
</organism>
<dbReference type="Pfam" id="PF00557">
    <property type="entry name" value="Peptidase_M24"/>
    <property type="match status" value="1"/>
</dbReference>
<dbReference type="SUPFAM" id="SSF53092">
    <property type="entry name" value="Creatinase/prolidase N-terminal domain"/>
    <property type="match status" value="1"/>
</dbReference>
<evidence type="ECO:0000313" key="4">
    <source>
        <dbReference type="Proteomes" id="UP000243799"/>
    </source>
</evidence>
<dbReference type="Pfam" id="PF01321">
    <property type="entry name" value="Creatinase_N"/>
    <property type="match status" value="1"/>
</dbReference>
<accession>A0A1I1BBK3</accession>
<dbReference type="PANTHER" id="PTHR46112">
    <property type="entry name" value="AMINOPEPTIDASE"/>
    <property type="match status" value="1"/>
</dbReference>
<dbReference type="Proteomes" id="UP000243799">
    <property type="component" value="Unassembled WGS sequence"/>
</dbReference>
<dbReference type="InterPro" id="IPR029149">
    <property type="entry name" value="Creatin/AminoP/Spt16_N"/>
</dbReference>
<dbReference type="CDD" id="cd01066">
    <property type="entry name" value="APP_MetAP"/>
    <property type="match status" value="1"/>
</dbReference>
<evidence type="ECO:0000313" key="3">
    <source>
        <dbReference type="EMBL" id="SFB45893.1"/>
    </source>
</evidence>
<reference evidence="4" key="1">
    <citation type="submission" date="2016-10" db="EMBL/GenBank/DDBJ databases">
        <authorList>
            <person name="Varghese N."/>
            <person name="Submissions S."/>
        </authorList>
    </citation>
    <scope>NUCLEOTIDE SEQUENCE [LARGE SCALE GENOMIC DNA]</scope>
    <source>
        <strain evidence="4">CGMCC 4.3568</strain>
    </source>
</reference>
<dbReference type="AlphaFoldDB" id="A0A1I1BBK3"/>
<evidence type="ECO:0000259" key="2">
    <source>
        <dbReference type="Pfam" id="PF01321"/>
    </source>
</evidence>
<proteinExistence type="predicted"/>
<dbReference type="InterPro" id="IPR000587">
    <property type="entry name" value="Creatinase_N"/>
</dbReference>
<dbReference type="EMBL" id="FOKG01000012">
    <property type="protein sequence ID" value="SFB45893.1"/>
    <property type="molecule type" value="Genomic_DNA"/>
</dbReference>
<feature type="domain" description="Peptidase M24" evidence="1">
    <location>
        <begin position="195"/>
        <end position="402"/>
    </location>
</feature>
<gene>
    <name evidence="3" type="ORF">SAMN05216266_112116</name>
</gene>
<protein>
    <submittedName>
        <fullName evidence="3">Xaa-Pro dipeptidase</fullName>
    </submittedName>
</protein>
<dbReference type="STRING" id="490629.SAMN05216266_112116"/>
<dbReference type="InterPro" id="IPR036005">
    <property type="entry name" value="Creatinase/aminopeptidase-like"/>
</dbReference>
<feature type="domain" description="Creatinase N-terminal" evidence="2">
    <location>
        <begin position="53"/>
        <end position="187"/>
    </location>
</feature>
<dbReference type="Gene3D" id="3.40.350.10">
    <property type="entry name" value="Creatinase/prolidase N-terminal domain"/>
    <property type="match status" value="1"/>
</dbReference>
<dbReference type="SUPFAM" id="SSF55920">
    <property type="entry name" value="Creatinase/aminopeptidase"/>
    <property type="match status" value="1"/>
</dbReference>